<keyword evidence="2" id="KW-1185">Reference proteome</keyword>
<dbReference type="GeneID" id="78447094"/>
<protein>
    <submittedName>
        <fullName evidence="1">Uncharacterized protein</fullName>
    </submittedName>
</protein>
<gene>
    <name evidence="1" type="ordered locus">TK0580</name>
</gene>
<accession>Q5JFD5</accession>
<dbReference type="STRING" id="69014.TK0580"/>
<evidence type="ECO:0000313" key="2">
    <source>
        <dbReference type="Proteomes" id="UP000000536"/>
    </source>
</evidence>
<dbReference type="PATRIC" id="fig|69014.16.peg.565"/>
<dbReference type="KEGG" id="tko:TK0580"/>
<dbReference type="EnsemblBacteria" id="BAD84769">
    <property type="protein sequence ID" value="BAD84769"/>
    <property type="gene ID" value="TK0580"/>
</dbReference>
<dbReference type="EMBL" id="AP006878">
    <property type="protein sequence ID" value="BAD84769.1"/>
    <property type="molecule type" value="Genomic_DNA"/>
</dbReference>
<dbReference type="HOGENOM" id="CLU_2679127_0_0_2"/>
<dbReference type="AlphaFoldDB" id="Q5JFD5"/>
<dbReference type="Proteomes" id="UP000000536">
    <property type="component" value="Chromosome"/>
</dbReference>
<dbReference type="RefSeq" id="WP_011249535.1">
    <property type="nucleotide sequence ID" value="NC_006624.1"/>
</dbReference>
<reference evidence="1 2" key="1">
    <citation type="journal article" date="2005" name="Genome Res.">
        <title>Complete genome sequence of the hyperthermophilic archaeon Thermococcus kodakaraensis KOD1 and comparison with Pyrococcus genomes.</title>
        <authorList>
            <person name="Fukui T."/>
            <person name="Atomi H."/>
            <person name="Kanai T."/>
            <person name="Matsumi R."/>
            <person name="Fujiwara S."/>
            <person name="Imanaka T."/>
        </authorList>
    </citation>
    <scope>NUCLEOTIDE SEQUENCE [LARGE SCALE GENOMIC DNA]</scope>
    <source>
        <strain evidence="2">ATCC BAA-918 / JCM 12380 / KOD1</strain>
    </source>
</reference>
<name>Q5JFD5_THEKO</name>
<evidence type="ECO:0000313" key="1">
    <source>
        <dbReference type="EMBL" id="BAD84769.1"/>
    </source>
</evidence>
<dbReference type="InParanoid" id="Q5JFD5"/>
<proteinExistence type="predicted"/>
<organism evidence="1 2">
    <name type="scientific">Thermococcus kodakarensis (strain ATCC BAA-918 / JCM 12380 / KOD1)</name>
    <name type="common">Pyrococcus kodakaraensis (strain KOD1)</name>
    <dbReference type="NCBI Taxonomy" id="69014"/>
    <lineage>
        <taxon>Archaea</taxon>
        <taxon>Methanobacteriati</taxon>
        <taxon>Methanobacteriota</taxon>
        <taxon>Thermococci</taxon>
        <taxon>Thermococcales</taxon>
        <taxon>Thermococcaceae</taxon>
        <taxon>Thermococcus</taxon>
    </lineage>
</organism>
<sequence length="74" mass="8716">MNEEELYTELLRLRGMLNDVIDLFEMSRDGYVARSLIAEAWTDFNIQAGKINTKMYAYAYQDSFIQKKVQEGRL</sequence>